<name>A0ACC6L4D1_9SPHI</name>
<reference evidence="1" key="1">
    <citation type="submission" date="2023-07" db="EMBL/GenBank/DDBJ databases">
        <title>Sorghum-associated microbial communities from plants grown in Nebraska, USA.</title>
        <authorList>
            <person name="Schachtman D."/>
        </authorList>
    </citation>
    <scope>NUCLEOTIDE SEQUENCE</scope>
    <source>
        <strain evidence="1">2697</strain>
    </source>
</reference>
<keyword evidence="2" id="KW-1185">Reference proteome</keyword>
<evidence type="ECO:0000313" key="2">
    <source>
        <dbReference type="Proteomes" id="UP001246858"/>
    </source>
</evidence>
<comment type="caution">
    <text evidence="1">The sequence shown here is derived from an EMBL/GenBank/DDBJ whole genome shotgun (WGS) entry which is preliminary data.</text>
</comment>
<protein>
    <submittedName>
        <fullName evidence="1">Tetratricopeptide (TPR) repeat protein</fullName>
    </submittedName>
</protein>
<gene>
    <name evidence="1" type="ORF">J2X78_005103</name>
</gene>
<dbReference type="Proteomes" id="UP001246858">
    <property type="component" value="Unassembled WGS sequence"/>
</dbReference>
<evidence type="ECO:0000313" key="1">
    <source>
        <dbReference type="EMBL" id="MDR6786508.1"/>
    </source>
</evidence>
<dbReference type="EMBL" id="JAVDTF010000007">
    <property type="protein sequence ID" value="MDR6786508.1"/>
    <property type="molecule type" value="Genomic_DNA"/>
</dbReference>
<organism evidence="1 2">
    <name type="scientific">Pedobacter africanus</name>
    <dbReference type="NCBI Taxonomy" id="151894"/>
    <lineage>
        <taxon>Bacteria</taxon>
        <taxon>Pseudomonadati</taxon>
        <taxon>Bacteroidota</taxon>
        <taxon>Sphingobacteriia</taxon>
        <taxon>Sphingobacteriales</taxon>
        <taxon>Sphingobacteriaceae</taxon>
        <taxon>Pedobacter</taxon>
    </lineage>
</organism>
<proteinExistence type="predicted"/>
<accession>A0ACC6L4D1</accession>
<sequence>MKTKYSLLLLVLVLVGLSSCKKYLDITPKGYVIPSKIQDFERLLNDGSNFRFLATDIDFLSDDYYFRSLDRTNFAETSQTRLYFWQPDAYLTREEIKYSFWAALYSNIYQFNAILNGIDKAEGATPARVASAKAQAKFGRALSYWYLVNLYSKPYNKQTASTDPGVPLVTANEVTKNLPGRGSVQGTYDFILKDLTEALNDVPIAAANAYLISKPAVYGYLARTYLMLGDYVKAGEAADKALSFNSRLIDYNTVYSNKTASNGVAYIGIKTGVTTFSDRLTVPENIFAQLYTYTGGMFNQPIAKTTEQLFDAKDLRRVFLIPYVEANITWDGIYTYMDQFIYVNPGISVPEMYLVRAEAYARGNNLTAAMADLNTLRKTRYRPADYTDLSASDQKDAIRKVLLERRKELLFKGARWFDMRRLNNDPDFGFTARHYFTNGTFIELQPNSPSYTLHLPESALSTDIQQNK</sequence>